<dbReference type="EMBL" id="KZ270019">
    <property type="protein sequence ID" value="OZC07884.1"/>
    <property type="molecule type" value="Genomic_DNA"/>
</dbReference>
<gene>
    <name evidence="1" type="ORF">X798_05096</name>
</gene>
<dbReference type="Proteomes" id="UP000242913">
    <property type="component" value="Unassembled WGS sequence"/>
</dbReference>
<proteinExistence type="predicted"/>
<evidence type="ECO:0000313" key="1">
    <source>
        <dbReference type="EMBL" id="OZC07884.1"/>
    </source>
</evidence>
<keyword evidence="2" id="KW-1185">Reference proteome</keyword>
<reference evidence="3" key="2">
    <citation type="submission" date="2016-06" db="UniProtKB">
        <authorList>
            <consortium name="WormBaseParasite"/>
        </authorList>
    </citation>
    <scope>IDENTIFICATION</scope>
</reference>
<dbReference type="WBParaSite" id="OFLC_0000739401-mRNA-1">
    <property type="protein sequence ID" value="OFLC_0000739401-mRNA-1"/>
    <property type="gene ID" value="OFLC_0000739401"/>
</dbReference>
<protein>
    <submittedName>
        <fullName evidence="1 3">Uncharacterized protein</fullName>
    </submittedName>
</protein>
<evidence type="ECO:0000313" key="3">
    <source>
        <dbReference type="WBParaSite" id="OFLC_0000739401-mRNA-1"/>
    </source>
</evidence>
<reference evidence="1 2" key="1">
    <citation type="submission" date="2015-12" db="EMBL/GenBank/DDBJ databases">
        <title>Draft genome of the nematode, Onchocerca flexuosa.</title>
        <authorList>
            <person name="Mitreva M."/>
        </authorList>
    </citation>
    <scope>NUCLEOTIDE SEQUENCE [LARGE SCALE GENOMIC DNA]</scope>
    <source>
        <strain evidence="1">Red Deer</strain>
    </source>
</reference>
<evidence type="ECO:0000313" key="2">
    <source>
        <dbReference type="Proteomes" id="UP000242913"/>
    </source>
</evidence>
<dbReference type="AlphaFoldDB" id="A0A183HIT3"/>
<accession>A0A183HIT3</accession>
<sequence length="76" mass="8604">MGLKSMKKIENLGLGYLRIWKSYSFGKEITMTICLSLIVRAFSGHRRCMHCSGATEKLLVNAGFGCLYRFLCIFCS</sequence>
<name>A0A183HIT3_9BILA</name>
<organism evidence="3">
    <name type="scientific">Onchocerca flexuosa</name>
    <dbReference type="NCBI Taxonomy" id="387005"/>
    <lineage>
        <taxon>Eukaryota</taxon>
        <taxon>Metazoa</taxon>
        <taxon>Ecdysozoa</taxon>
        <taxon>Nematoda</taxon>
        <taxon>Chromadorea</taxon>
        <taxon>Rhabditida</taxon>
        <taxon>Spirurina</taxon>
        <taxon>Spiruromorpha</taxon>
        <taxon>Filarioidea</taxon>
        <taxon>Onchocercidae</taxon>
        <taxon>Onchocerca</taxon>
    </lineage>
</organism>